<dbReference type="PANTHER" id="PTHR24025">
    <property type="entry name" value="DESMOGLEIN FAMILY MEMBER"/>
    <property type="match status" value="1"/>
</dbReference>
<evidence type="ECO:0000256" key="7">
    <source>
        <dbReference type="ARBA" id="ARBA00023136"/>
    </source>
</evidence>
<dbReference type="PANTHER" id="PTHR24025:SF31">
    <property type="entry name" value="NEURAL-CADHERIN"/>
    <property type="match status" value="1"/>
</dbReference>
<evidence type="ECO:0000256" key="2">
    <source>
        <dbReference type="ARBA" id="ARBA00022692"/>
    </source>
</evidence>
<dbReference type="Pfam" id="PF00028">
    <property type="entry name" value="Cadherin"/>
    <property type="match status" value="5"/>
</dbReference>
<feature type="compositionally biased region" description="Low complexity" evidence="9">
    <location>
        <begin position="437"/>
        <end position="448"/>
    </location>
</feature>
<evidence type="ECO:0000256" key="9">
    <source>
        <dbReference type="SAM" id="MobiDB-lite"/>
    </source>
</evidence>
<feature type="domain" description="Cadherin" evidence="10">
    <location>
        <begin position="2"/>
        <end position="81"/>
    </location>
</feature>
<feature type="domain" description="Cadherin" evidence="10">
    <location>
        <begin position="543"/>
        <end position="657"/>
    </location>
</feature>
<accession>A0ABD1JBI5</accession>
<dbReference type="Gene3D" id="2.60.40.60">
    <property type="entry name" value="Cadherins"/>
    <property type="match status" value="7"/>
</dbReference>
<dbReference type="GO" id="GO:0016020">
    <property type="term" value="C:membrane"/>
    <property type="evidence" value="ECO:0007669"/>
    <property type="project" value="UniProtKB-SubCell"/>
</dbReference>
<protein>
    <recommendedName>
        <fullName evidence="10">Cadherin domain-containing protein</fullName>
    </recommendedName>
</protein>
<name>A0ABD1JBI5_9TELE</name>
<proteinExistence type="predicted"/>
<evidence type="ECO:0000313" key="12">
    <source>
        <dbReference type="Proteomes" id="UP001591681"/>
    </source>
</evidence>
<keyword evidence="12" id="KW-1185">Reference proteome</keyword>
<keyword evidence="2" id="KW-0812">Transmembrane</keyword>
<evidence type="ECO:0000256" key="4">
    <source>
        <dbReference type="ARBA" id="ARBA00022837"/>
    </source>
</evidence>
<dbReference type="PROSITE" id="PS50268">
    <property type="entry name" value="CADHERIN_2"/>
    <property type="match status" value="6"/>
</dbReference>
<keyword evidence="7" id="KW-0472">Membrane</keyword>
<evidence type="ECO:0000313" key="11">
    <source>
        <dbReference type="EMBL" id="KAL2084527.1"/>
    </source>
</evidence>
<dbReference type="PROSITE" id="PS00232">
    <property type="entry name" value="CADHERIN_1"/>
    <property type="match status" value="3"/>
</dbReference>
<dbReference type="InterPro" id="IPR002126">
    <property type="entry name" value="Cadherin-like_dom"/>
</dbReference>
<dbReference type="FunFam" id="2.60.40.60:FF:000234">
    <property type="entry name" value="Si:dkey-22o22.2"/>
    <property type="match status" value="1"/>
</dbReference>
<dbReference type="CDD" id="cd11304">
    <property type="entry name" value="Cadherin_repeat"/>
    <property type="match status" value="6"/>
</dbReference>
<evidence type="ECO:0000256" key="1">
    <source>
        <dbReference type="ARBA" id="ARBA00004370"/>
    </source>
</evidence>
<evidence type="ECO:0000259" key="10">
    <source>
        <dbReference type="PROSITE" id="PS50268"/>
    </source>
</evidence>
<comment type="subcellular location">
    <subcellularLocation>
        <location evidence="1">Membrane</location>
    </subcellularLocation>
</comment>
<keyword evidence="4 8" id="KW-0106">Calcium</keyword>
<dbReference type="AlphaFoldDB" id="A0ABD1JBI5"/>
<feature type="domain" description="Cadherin" evidence="10">
    <location>
        <begin position="298"/>
        <end position="397"/>
    </location>
</feature>
<dbReference type="GO" id="GO:0005509">
    <property type="term" value="F:calcium ion binding"/>
    <property type="evidence" value="ECO:0007669"/>
    <property type="project" value="UniProtKB-UniRule"/>
</dbReference>
<dbReference type="Proteomes" id="UP001591681">
    <property type="component" value="Unassembled WGS sequence"/>
</dbReference>
<feature type="domain" description="Cadherin" evidence="10">
    <location>
        <begin position="398"/>
        <end position="542"/>
    </location>
</feature>
<feature type="region of interest" description="Disordered" evidence="9">
    <location>
        <begin position="421"/>
        <end position="455"/>
    </location>
</feature>
<organism evidence="11 12">
    <name type="scientific">Coilia grayii</name>
    <name type="common">Gray's grenadier anchovy</name>
    <dbReference type="NCBI Taxonomy" id="363190"/>
    <lineage>
        <taxon>Eukaryota</taxon>
        <taxon>Metazoa</taxon>
        <taxon>Chordata</taxon>
        <taxon>Craniata</taxon>
        <taxon>Vertebrata</taxon>
        <taxon>Euteleostomi</taxon>
        <taxon>Actinopterygii</taxon>
        <taxon>Neopterygii</taxon>
        <taxon>Teleostei</taxon>
        <taxon>Clupei</taxon>
        <taxon>Clupeiformes</taxon>
        <taxon>Clupeoidei</taxon>
        <taxon>Engraulidae</taxon>
        <taxon>Coilinae</taxon>
        <taxon>Coilia</taxon>
    </lineage>
</organism>
<dbReference type="InterPro" id="IPR020894">
    <property type="entry name" value="Cadherin_CS"/>
</dbReference>
<evidence type="ECO:0000256" key="8">
    <source>
        <dbReference type="PROSITE-ProRule" id="PRU00043"/>
    </source>
</evidence>
<dbReference type="SMART" id="SM00112">
    <property type="entry name" value="CA"/>
    <property type="match status" value="6"/>
</dbReference>
<dbReference type="FunFam" id="2.60.40.60:FF:000230">
    <property type="entry name" value="Si:dkey-22o22.2"/>
    <property type="match status" value="1"/>
</dbReference>
<evidence type="ECO:0000256" key="3">
    <source>
        <dbReference type="ARBA" id="ARBA00022737"/>
    </source>
</evidence>
<dbReference type="FunFam" id="2.60.40.60:FF:000157">
    <property type="entry name" value="Neural-cadherin"/>
    <property type="match status" value="1"/>
</dbReference>
<keyword evidence="5" id="KW-0130">Cell adhesion</keyword>
<evidence type="ECO:0000256" key="5">
    <source>
        <dbReference type="ARBA" id="ARBA00022889"/>
    </source>
</evidence>
<sequence length="698" mass="76159">MLLARDCDTGLNAEISYFIQSSDFDISGQGVVSPARPLDYERPNHMYEFLAVAVDKGTPPRTGTASIRIRLANVNDEAPVFSQAVYKTFLSEDAGPETLVAIVHAKDPDGDTVTYAITGGNEDSNFELDNQKGIIKVRRSPPPVLRGPQYVLNVTATDDNSAGGPLPLSSSAQVIVGINDINNNKPVFDECQNYSVSTWVLENQPPGTFVLRVHAHDADIGLNGDVKYGIMQRDGASSGFVIDPDTGVISTALTFDRERQREYSLSVTATDQAEEPLIGICQITVVIADQNDNDPKFENSRYQYFLREDTAVGTSFLRAAAHDDDQGTNAAISYSLSRQTPAYLQINPTTGWVYVNHPISQTSRITQKIIATDGGNRSSQVDLSVTITNVHNQPPQWEQPEYWVTIPENTVRDSKIVQGIPTHQPSRPAHLDAPAFTSHSSSQPTSSHGWTIKATSPLGDPRVTYNLEEGQVPETNMPVRFYLKPNRGDGSASILVAEPLDYESTRFFILRVRAQNVAAVPLASFATVYVNLTDVNDNVPFFMTSSYEATVPEGAEIGTSVAQVSASDLDSGPHGQVNYVILKDQSGDSQFFSINSHTGVIHTRATFDREQKGSYLIEVQSQDATESARPGQSGQPNTDTAYVRIFVTDVNDNAPSFSQAVYEISVEEDKEVGFIVMTVTANDEDEEGSARSHRSVSS</sequence>
<reference evidence="11 12" key="1">
    <citation type="submission" date="2024-09" db="EMBL/GenBank/DDBJ databases">
        <title>A chromosome-level genome assembly of Gray's grenadier anchovy, Coilia grayii.</title>
        <authorList>
            <person name="Fu Z."/>
        </authorList>
    </citation>
    <scope>NUCLEOTIDE SEQUENCE [LARGE SCALE GENOMIC DNA]</scope>
    <source>
        <strain evidence="11">G4</strain>
        <tissue evidence="11">Muscle</tissue>
    </source>
</reference>
<dbReference type="FunFam" id="2.60.40.60:FF:000196">
    <property type="entry name" value="Si:dkey-22o22.2"/>
    <property type="match status" value="1"/>
</dbReference>
<feature type="domain" description="Cadherin" evidence="10">
    <location>
        <begin position="200"/>
        <end position="297"/>
    </location>
</feature>
<feature type="domain" description="Cadherin" evidence="10">
    <location>
        <begin position="82"/>
        <end position="188"/>
    </location>
</feature>
<keyword evidence="3" id="KW-0677">Repeat</keyword>
<keyword evidence="6" id="KW-1133">Transmembrane helix</keyword>
<evidence type="ECO:0000256" key="6">
    <source>
        <dbReference type="ARBA" id="ARBA00022989"/>
    </source>
</evidence>
<dbReference type="GO" id="GO:0007155">
    <property type="term" value="P:cell adhesion"/>
    <property type="evidence" value="ECO:0007669"/>
    <property type="project" value="UniProtKB-KW"/>
</dbReference>
<dbReference type="PRINTS" id="PR00205">
    <property type="entry name" value="CADHERIN"/>
</dbReference>
<dbReference type="GO" id="GO:0009653">
    <property type="term" value="P:anatomical structure morphogenesis"/>
    <property type="evidence" value="ECO:0007669"/>
    <property type="project" value="UniProtKB-ARBA"/>
</dbReference>
<gene>
    <name evidence="11" type="ORF">ACEWY4_020045</name>
</gene>
<dbReference type="InterPro" id="IPR050971">
    <property type="entry name" value="Cadherin-domain_protein"/>
</dbReference>
<comment type="caution">
    <text evidence="11">The sequence shown here is derived from an EMBL/GenBank/DDBJ whole genome shotgun (WGS) entry which is preliminary data.</text>
</comment>
<dbReference type="EMBL" id="JBHFQA010000017">
    <property type="protein sequence ID" value="KAL2084527.1"/>
    <property type="molecule type" value="Genomic_DNA"/>
</dbReference>
<dbReference type="SUPFAM" id="SSF49313">
    <property type="entry name" value="Cadherin-like"/>
    <property type="match status" value="7"/>
</dbReference>
<dbReference type="FunFam" id="2.60.40.60:FF:000136">
    <property type="entry name" value="Neural-cadherin"/>
    <property type="match status" value="1"/>
</dbReference>
<dbReference type="InterPro" id="IPR015919">
    <property type="entry name" value="Cadherin-like_sf"/>
</dbReference>